<reference evidence="2" key="1">
    <citation type="submission" date="2023-04" db="EMBL/GenBank/DDBJ databases">
        <authorList>
            <consortium name="ELIXIR-Norway"/>
        </authorList>
    </citation>
    <scope>NUCLEOTIDE SEQUENCE [LARGE SCALE GENOMIC DNA]</scope>
</reference>
<evidence type="ECO:0000256" key="1">
    <source>
        <dbReference type="SAM" id="MobiDB-lite"/>
    </source>
</evidence>
<sequence length="91" mass="9007">MTGASSWGGAWRPLPCPAAPVLRAAKRKLAAAAATSCPYRAPAPAERAALRSGAPLVSGLRPSVGSPGPRVRSAGGARAGTPGPARARTEP</sequence>
<evidence type="ECO:0000313" key="3">
    <source>
        <dbReference type="Proteomes" id="UP001176941"/>
    </source>
</evidence>
<feature type="region of interest" description="Disordered" evidence="1">
    <location>
        <begin position="54"/>
        <end position="91"/>
    </location>
</feature>
<organism evidence="2 3">
    <name type="scientific">Rangifer tarandus platyrhynchus</name>
    <name type="common">Svalbard reindeer</name>
    <dbReference type="NCBI Taxonomy" id="3082113"/>
    <lineage>
        <taxon>Eukaryota</taxon>
        <taxon>Metazoa</taxon>
        <taxon>Chordata</taxon>
        <taxon>Craniata</taxon>
        <taxon>Vertebrata</taxon>
        <taxon>Euteleostomi</taxon>
        <taxon>Mammalia</taxon>
        <taxon>Eutheria</taxon>
        <taxon>Laurasiatheria</taxon>
        <taxon>Artiodactyla</taxon>
        <taxon>Ruminantia</taxon>
        <taxon>Pecora</taxon>
        <taxon>Cervidae</taxon>
        <taxon>Odocoileinae</taxon>
        <taxon>Rangifer</taxon>
    </lineage>
</organism>
<evidence type="ECO:0000313" key="2">
    <source>
        <dbReference type="EMBL" id="CAI9172668.1"/>
    </source>
</evidence>
<accession>A0ABN8ZJ71</accession>
<gene>
    <name evidence="2" type="ORF">MRATA1EN1_LOCUS21630</name>
</gene>
<feature type="compositionally biased region" description="Low complexity" evidence="1">
    <location>
        <begin position="74"/>
        <end position="91"/>
    </location>
</feature>
<dbReference type="Proteomes" id="UP001176941">
    <property type="component" value="Chromosome 33"/>
</dbReference>
<protein>
    <submittedName>
        <fullName evidence="2">Uncharacterized protein</fullName>
    </submittedName>
</protein>
<proteinExistence type="predicted"/>
<dbReference type="EMBL" id="OX459969">
    <property type="protein sequence ID" value="CAI9172668.1"/>
    <property type="molecule type" value="Genomic_DNA"/>
</dbReference>
<keyword evidence="3" id="KW-1185">Reference proteome</keyword>
<name>A0ABN8ZJ71_RANTA</name>